<protein>
    <recommendedName>
        <fullName evidence="5 11">Proline iminopeptidase</fullName>
        <shortName evidence="11">PIP</shortName>
        <ecNumber evidence="4 11">3.4.11.5</ecNumber>
    </recommendedName>
    <alternativeName>
        <fullName evidence="10 11">Prolyl aminopeptidase</fullName>
    </alternativeName>
</protein>
<evidence type="ECO:0000256" key="8">
    <source>
        <dbReference type="ARBA" id="ARBA00022670"/>
    </source>
</evidence>
<dbReference type="Pfam" id="PF00561">
    <property type="entry name" value="Abhydrolase_1"/>
    <property type="match status" value="1"/>
</dbReference>
<keyword evidence="15" id="KW-1185">Reference proteome</keyword>
<evidence type="ECO:0000259" key="13">
    <source>
        <dbReference type="Pfam" id="PF00561"/>
    </source>
</evidence>
<evidence type="ECO:0000256" key="1">
    <source>
        <dbReference type="ARBA" id="ARBA00001585"/>
    </source>
</evidence>
<evidence type="ECO:0000256" key="7">
    <source>
        <dbReference type="ARBA" id="ARBA00022490"/>
    </source>
</evidence>
<dbReference type="GO" id="GO:0004177">
    <property type="term" value="F:aminopeptidase activity"/>
    <property type="evidence" value="ECO:0007669"/>
    <property type="project" value="UniProtKB-KW"/>
</dbReference>
<evidence type="ECO:0000256" key="2">
    <source>
        <dbReference type="ARBA" id="ARBA00004496"/>
    </source>
</evidence>
<dbReference type="PRINTS" id="PR00793">
    <property type="entry name" value="PROAMNOPTASE"/>
</dbReference>
<accession>A0ABY1PUI5</accession>
<evidence type="ECO:0000256" key="12">
    <source>
        <dbReference type="RuleBase" id="RU003421"/>
    </source>
</evidence>
<keyword evidence="8 11" id="KW-0645">Protease</keyword>
<proteinExistence type="inferred from homology"/>
<keyword evidence="6 11" id="KW-0031">Aminopeptidase</keyword>
<evidence type="ECO:0000256" key="10">
    <source>
        <dbReference type="ARBA" id="ARBA00029605"/>
    </source>
</evidence>
<dbReference type="NCBIfam" id="TIGR01249">
    <property type="entry name" value="pro_imino_pep_1"/>
    <property type="match status" value="1"/>
</dbReference>
<evidence type="ECO:0000313" key="15">
    <source>
        <dbReference type="Proteomes" id="UP001158049"/>
    </source>
</evidence>
<evidence type="ECO:0000256" key="11">
    <source>
        <dbReference type="PIRNR" id="PIRNR006431"/>
    </source>
</evidence>
<organism evidence="14 15">
    <name type="scientific">Noviherbaspirillum suwonense</name>
    <dbReference type="NCBI Taxonomy" id="1224511"/>
    <lineage>
        <taxon>Bacteria</taxon>
        <taxon>Pseudomonadati</taxon>
        <taxon>Pseudomonadota</taxon>
        <taxon>Betaproteobacteria</taxon>
        <taxon>Burkholderiales</taxon>
        <taxon>Oxalobacteraceae</taxon>
        <taxon>Noviherbaspirillum</taxon>
    </lineage>
</organism>
<evidence type="ECO:0000256" key="4">
    <source>
        <dbReference type="ARBA" id="ARBA00012568"/>
    </source>
</evidence>
<comment type="catalytic activity">
    <reaction evidence="1 11 12">
        <text>Release of N-terminal proline from a peptide.</text>
        <dbReference type="EC" id="3.4.11.5"/>
    </reaction>
</comment>
<dbReference type="InterPro" id="IPR002410">
    <property type="entry name" value="Peptidase_S33"/>
</dbReference>
<dbReference type="Proteomes" id="UP001158049">
    <property type="component" value="Unassembled WGS sequence"/>
</dbReference>
<dbReference type="PANTHER" id="PTHR43722:SF1">
    <property type="entry name" value="PROLINE IMINOPEPTIDASE"/>
    <property type="match status" value="1"/>
</dbReference>
<keyword evidence="9 11" id="KW-0378">Hydrolase</keyword>
<dbReference type="Gene3D" id="3.40.50.1820">
    <property type="entry name" value="alpha/beta hydrolase"/>
    <property type="match status" value="1"/>
</dbReference>
<evidence type="ECO:0000256" key="5">
    <source>
        <dbReference type="ARBA" id="ARBA00021843"/>
    </source>
</evidence>
<sequence length="353" mass="38710">MRGLQNNPLDRLLQTMTTVRDTSLPPTASAIVEPAPLFPPIAPYRTGFLAVDDLHTLYWEECGNPDGEAVLFLHGGPGGGLSPRHRQFFDPSHYRIVLFDQRGAGQSTPHGEVRDNTTPLLVDDIEKLREMLGISRWLVFGGSWGSTLALAYGQAYPQRCTGFILRGIFLCTQAEIDWFMDGMGQFFPEAHADFRAGAAEAEGKEEGEGLLQAYARKLFGTDKPAALRAARSWSTYEGRCAFLRPNEEAVADLAADALSLSIGRLEAHYFVHAGFLEDGQLLANLDRIRHLPACIVQGRYDMICPPSVAYQLHRAWPGSRLVMVPDAGHSASEPGNSAALVGATEAWRKGRAF</sequence>
<comment type="caution">
    <text evidence="14">The sequence shown here is derived from an EMBL/GenBank/DDBJ whole genome shotgun (WGS) entry which is preliminary data.</text>
</comment>
<dbReference type="InterPro" id="IPR029058">
    <property type="entry name" value="AB_hydrolase_fold"/>
</dbReference>
<comment type="subcellular location">
    <subcellularLocation>
        <location evidence="2 11">Cytoplasm</location>
    </subcellularLocation>
</comment>
<evidence type="ECO:0000256" key="3">
    <source>
        <dbReference type="ARBA" id="ARBA00010088"/>
    </source>
</evidence>
<comment type="similarity">
    <text evidence="3 11 12">Belongs to the peptidase S33 family.</text>
</comment>
<feature type="domain" description="AB hydrolase-1" evidence="13">
    <location>
        <begin position="69"/>
        <end position="332"/>
    </location>
</feature>
<reference evidence="14 15" key="1">
    <citation type="submission" date="2017-05" db="EMBL/GenBank/DDBJ databases">
        <authorList>
            <person name="Varghese N."/>
            <person name="Submissions S."/>
        </authorList>
    </citation>
    <scope>NUCLEOTIDE SEQUENCE [LARGE SCALE GENOMIC DNA]</scope>
    <source>
        <strain evidence="14 15">DSM 26001</strain>
    </source>
</reference>
<dbReference type="InterPro" id="IPR005944">
    <property type="entry name" value="Pro_iminopeptidase"/>
</dbReference>
<dbReference type="EC" id="3.4.11.5" evidence="4 11"/>
<dbReference type="EMBL" id="FXUL01000002">
    <property type="protein sequence ID" value="SMP48623.1"/>
    <property type="molecule type" value="Genomic_DNA"/>
</dbReference>
<keyword evidence="7 11" id="KW-0963">Cytoplasm</keyword>
<evidence type="ECO:0000256" key="9">
    <source>
        <dbReference type="ARBA" id="ARBA00022801"/>
    </source>
</evidence>
<name>A0ABY1PUI5_9BURK</name>
<gene>
    <name evidence="14" type="ORF">SAMN06295970_102173</name>
</gene>
<dbReference type="PIRSF" id="PIRSF006431">
    <property type="entry name" value="Pept_S33"/>
    <property type="match status" value="1"/>
</dbReference>
<dbReference type="SUPFAM" id="SSF53474">
    <property type="entry name" value="alpha/beta-Hydrolases"/>
    <property type="match status" value="1"/>
</dbReference>
<evidence type="ECO:0000313" key="14">
    <source>
        <dbReference type="EMBL" id="SMP48623.1"/>
    </source>
</evidence>
<dbReference type="PANTHER" id="PTHR43722">
    <property type="entry name" value="PROLINE IMINOPEPTIDASE"/>
    <property type="match status" value="1"/>
</dbReference>
<dbReference type="InterPro" id="IPR000073">
    <property type="entry name" value="AB_hydrolase_1"/>
</dbReference>
<evidence type="ECO:0000256" key="6">
    <source>
        <dbReference type="ARBA" id="ARBA00022438"/>
    </source>
</evidence>